<dbReference type="InterPro" id="IPR036397">
    <property type="entry name" value="RNaseH_sf"/>
</dbReference>
<evidence type="ECO:0000259" key="4">
    <source>
        <dbReference type="PROSITE" id="PS50822"/>
    </source>
</evidence>
<keyword evidence="6" id="KW-1185">Reference proteome</keyword>
<evidence type="ECO:0000259" key="3">
    <source>
        <dbReference type="PROSITE" id="PS50821"/>
    </source>
</evidence>
<dbReference type="Proteomes" id="UP001620645">
    <property type="component" value="Unassembled WGS sequence"/>
</dbReference>
<organism evidence="5 6">
    <name type="scientific">Heterodera schachtii</name>
    <name type="common">Sugarbeet cyst nematode worm</name>
    <name type="synonym">Tylenchus schachtii</name>
    <dbReference type="NCBI Taxonomy" id="97005"/>
    <lineage>
        <taxon>Eukaryota</taxon>
        <taxon>Metazoa</taxon>
        <taxon>Ecdysozoa</taxon>
        <taxon>Nematoda</taxon>
        <taxon>Chromadorea</taxon>
        <taxon>Rhabditida</taxon>
        <taxon>Tylenchina</taxon>
        <taxon>Tylenchomorpha</taxon>
        <taxon>Tylenchoidea</taxon>
        <taxon>Heteroderidae</taxon>
        <taxon>Heteroderinae</taxon>
        <taxon>Heterodera</taxon>
    </lineage>
</organism>
<dbReference type="PROSITE" id="PS50822">
    <property type="entry name" value="PIWI"/>
    <property type="match status" value="1"/>
</dbReference>
<comment type="caution">
    <text evidence="5">The sequence shown here is derived from an EMBL/GenBank/DDBJ whole genome shotgun (WGS) entry which is preliminary data.</text>
</comment>
<dbReference type="SMART" id="SM00950">
    <property type="entry name" value="Piwi"/>
    <property type="match status" value="1"/>
</dbReference>
<reference evidence="5 6" key="1">
    <citation type="submission" date="2024-10" db="EMBL/GenBank/DDBJ databases">
        <authorList>
            <person name="Kim D."/>
        </authorList>
    </citation>
    <scope>NUCLEOTIDE SEQUENCE [LARGE SCALE GENOMIC DNA]</scope>
    <source>
        <strain evidence="5">Taebaek</strain>
    </source>
</reference>
<dbReference type="AlphaFoldDB" id="A0ABD2J964"/>
<sequence length="1018" mass="113460">MATTTAPTAAAEIPRKPPQQRKREEMAQLLESRNVGQGATFVEPRKPPGTAGQKGRMKLITNAHILKLLGTQAIYHYEVTINAVSSRSDRKFCVSEPSGPRDRDDFPLLNRRDKCREVFSAFYRTMEQSLKDTGNLLYYDLSKTIFTLKKLQIESEGKFMFNIGTVPTAERPDAARYKHYEFIIRPATGFEVNDLSFITNDVSKMERSLEQFLDIATAQKANMDGKQFIGFSSSRVYLLAPTDYGFGANECPVFDSNHSFLGVGVNKGCRIVEGDQGPGQMTPAIVIQTKKSAFHIPDMCILDKAKTLLFRENQGRFETGDFTQSDYEALCNGLVGIYAEPRYGTSGRFFRISDITKPNTGNGLNAENTFITHQVSGKISVKQYFEDTYRKTLQYPKAPLLVNYRRIGDPAYYPMEVCFVLDGQRVKSSQQNPEQIREMIKETAIPPTVLRVHNERVKESLQLVNNEYLTKASVHFDTTPLHVDYRVLGPPATLYRNNHRVTPAASNCEWRPGDALVNAQIGTWVAYAFGNPAGDSMRRLGLTETMWRNFVDKYASEMRNKGIVCVPPVRVSICWFTSVNEVLNVLHKEALNGGVEFCLIGHAKGSEGDDVHVTIKAFEQQTEIVTQAITFDVLKDVLDKGSPLTVANCIHKTNVKMGGLNYALHMDDPSVAQLFDGQTLFLGFAMNFPGGFAPSESAAPINGVNGAVPSGSKAGPTPPNGANGAAATGANTIPLGSNGNVVPSTPVPRIGSSLPPPSCIGWAATIGKRHKDEYIGDFVYQAPRREEKIDVIASVVRRCIESFKKNRNKLPQRVVILRNGCTEGQFEYVMKYEIPLVKKELEELGCTAKLTVIVPNRLQDVRFLRQDARPEDKSNEQNIPPGTVVDTVVVHPKRSEFFLNSHVAIKGTACTPHYTVLRDENDMSMDTLQTMVHYLCFGHQIVTKPTSLPSPVYIADEYAKRGRNIYSHYAKNGIDNSKNLQNFAKNKGVEWPLRTYADMTKVLSFLNTTYLRELRINA</sequence>
<feature type="domain" description="PAZ" evidence="3">
    <location>
        <begin position="307"/>
        <end position="422"/>
    </location>
</feature>
<name>A0ABD2J964_HETSC</name>
<dbReference type="InterPro" id="IPR036085">
    <property type="entry name" value="PAZ_dom_sf"/>
</dbReference>
<dbReference type="SMART" id="SM00949">
    <property type="entry name" value="PAZ"/>
    <property type="match status" value="1"/>
</dbReference>
<dbReference type="InterPro" id="IPR012337">
    <property type="entry name" value="RNaseH-like_sf"/>
</dbReference>
<feature type="region of interest" description="Disordered" evidence="2">
    <location>
        <begin position="1"/>
        <end position="54"/>
    </location>
</feature>
<dbReference type="Gene3D" id="3.40.50.2300">
    <property type="match status" value="1"/>
</dbReference>
<dbReference type="CDD" id="cd02846">
    <property type="entry name" value="PAZ_argonaute_like"/>
    <property type="match status" value="1"/>
</dbReference>
<evidence type="ECO:0000313" key="5">
    <source>
        <dbReference type="EMBL" id="KAL3087150.1"/>
    </source>
</evidence>
<accession>A0ABD2J964</accession>
<feature type="region of interest" description="Disordered" evidence="2">
    <location>
        <begin position="710"/>
        <end position="730"/>
    </location>
</feature>
<dbReference type="SUPFAM" id="SSF101690">
    <property type="entry name" value="PAZ domain"/>
    <property type="match status" value="1"/>
</dbReference>
<comment type="similarity">
    <text evidence="1">Belongs to the argonaute family.</text>
</comment>
<feature type="compositionally biased region" description="Low complexity" evidence="2">
    <location>
        <begin position="720"/>
        <end position="730"/>
    </location>
</feature>
<protein>
    <submittedName>
        <fullName evidence="5">Uncharacterized protein</fullName>
    </submittedName>
</protein>
<dbReference type="PANTHER" id="PTHR22891">
    <property type="entry name" value="EUKARYOTIC TRANSLATION INITIATION FACTOR 2C"/>
    <property type="match status" value="1"/>
</dbReference>
<dbReference type="PROSITE" id="PS50821">
    <property type="entry name" value="PAZ"/>
    <property type="match status" value="1"/>
</dbReference>
<evidence type="ECO:0000256" key="2">
    <source>
        <dbReference type="SAM" id="MobiDB-lite"/>
    </source>
</evidence>
<gene>
    <name evidence="5" type="ORF">niasHS_005389</name>
</gene>
<feature type="domain" description="Piwi" evidence="4">
    <location>
        <begin position="779"/>
        <end position="967"/>
    </location>
</feature>
<dbReference type="Pfam" id="PF02171">
    <property type="entry name" value="Piwi"/>
    <property type="match status" value="1"/>
</dbReference>
<proteinExistence type="inferred from homology"/>
<dbReference type="Gene3D" id="3.30.420.10">
    <property type="entry name" value="Ribonuclease H-like superfamily/Ribonuclease H"/>
    <property type="match status" value="1"/>
</dbReference>
<dbReference type="Gene3D" id="2.170.260.10">
    <property type="entry name" value="paz domain"/>
    <property type="match status" value="1"/>
</dbReference>
<feature type="compositionally biased region" description="Low complexity" evidence="2">
    <location>
        <begin position="1"/>
        <end position="11"/>
    </location>
</feature>
<dbReference type="Pfam" id="PF02170">
    <property type="entry name" value="PAZ"/>
    <property type="match status" value="1"/>
</dbReference>
<dbReference type="InterPro" id="IPR003100">
    <property type="entry name" value="PAZ_dom"/>
</dbReference>
<dbReference type="SUPFAM" id="SSF53098">
    <property type="entry name" value="Ribonuclease H-like"/>
    <property type="match status" value="2"/>
</dbReference>
<evidence type="ECO:0000256" key="1">
    <source>
        <dbReference type="RuleBase" id="RU361178"/>
    </source>
</evidence>
<dbReference type="EMBL" id="JBICCN010000185">
    <property type="protein sequence ID" value="KAL3087150.1"/>
    <property type="molecule type" value="Genomic_DNA"/>
</dbReference>
<evidence type="ECO:0000313" key="6">
    <source>
        <dbReference type="Proteomes" id="UP001620645"/>
    </source>
</evidence>
<dbReference type="InterPro" id="IPR003165">
    <property type="entry name" value="Piwi"/>
</dbReference>